<keyword evidence="3" id="KW-0238">DNA-binding</keyword>
<sequence>MLKQSRDSEVYMLVVELGSITKAADQLGMSKANVSRVLSRMERMWGADLLIRSTRSTHVTEAGRLVYNHCVDWLNSIQSVREEVDTLQGVASGEIRIAASSLFSNLYLVEPIERFLQLYPKVRIALIMDGKHEFLVEGGYDLAFRFGPLEDSTLRSRVLRTTELGVYASPSYLKNHGTPEKVADLKEHSCLVYTAMSQPYNWGSLLDTVENLRVNGNFESNSEEILVQMACRGKGLLFFPKVLVQKELDDKRLVRVLPDVSTPFAVNIVYPFHKELPYRIRLFIDYMRSHSSV</sequence>
<dbReference type="InterPro" id="IPR036388">
    <property type="entry name" value="WH-like_DNA-bd_sf"/>
</dbReference>
<comment type="caution">
    <text evidence="6">The sequence shown here is derived from an EMBL/GenBank/DDBJ whole genome shotgun (WGS) entry which is preliminary data.</text>
</comment>
<keyword evidence="7" id="KW-1185">Reference proteome</keyword>
<dbReference type="PANTHER" id="PTHR30537">
    <property type="entry name" value="HTH-TYPE TRANSCRIPTIONAL REGULATOR"/>
    <property type="match status" value="1"/>
</dbReference>
<dbReference type="InterPro" id="IPR005119">
    <property type="entry name" value="LysR_subst-bd"/>
</dbReference>
<evidence type="ECO:0000313" key="6">
    <source>
        <dbReference type="EMBL" id="MBF6058977.1"/>
    </source>
</evidence>
<dbReference type="RefSeq" id="WP_185979121.1">
    <property type="nucleotide sequence ID" value="NZ_JACBGI020000035.1"/>
</dbReference>
<dbReference type="InterPro" id="IPR058163">
    <property type="entry name" value="LysR-type_TF_proteobact-type"/>
</dbReference>
<dbReference type="SUPFAM" id="SSF46785">
    <property type="entry name" value="Winged helix' DNA-binding domain"/>
    <property type="match status" value="1"/>
</dbReference>
<dbReference type="Gene3D" id="1.10.10.10">
    <property type="entry name" value="Winged helix-like DNA-binding domain superfamily/Winged helix DNA-binding domain"/>
    <property type="match status" value="1"/>
</dbReference>
<evidence type="ECO:0000256" key="2">
    <source>
        <dbReference type="ARBA" id="ARBA00023015"/>
    </source>
</evidence>
<evidence type="ECO:0000256" key="4">
    <source>
        <dbReference type="ARBA" id="ARBA00023163"/>
    </source>
</evidence>
<accession>A0ABS0BYV7</accession>
<reference evidence="6 7" key="1">
    <citation type="submission" date="2020-11" db="EMBL/GenBank/DDBJ databases">
        <title>Sulfur oxidizing isolate from Hospital Hole Sinkhole.</title>
        <authorList>
            <person name="Scott K.M."/>
        </authorList>
    </citation>
    <scope>NUCLEOTIDE SEQUENCE [LARGE SCALE GENOMIC DNA]</scope>
    <source>
        <strain evidence="6 7">HH1</strain>
    </source>
</reference>
<dbReference type="EMBL" id="JACBGI020000035">
    <property type="protein sequence ID" value="MBF6058977.1"/>
    <property type="molecule type" value="Genomic_DNA"/>
</dbReference>
<comment type="similarity">
    <text evidence="1">Belongs to the LysR transcriptional regulatory family.</text>
</comment>
<protein>
    <submittedName>
        <fullName evidence="6">LysR family transcriptional regulator</fullName>
    </submittedName>
</protein>
<evidence type="ECO:0000256" key="1">
    <source>
        <dbReference type="ARBA" id="ARBA00009437"/>
    </source>
</evidence>
<proteinExistence type="inferred from homology"/>
<evidence type="ECO:0000313" key="7">
    <source>
        <dbReference type="Proteomes" id="UP001193680"/>
    </source>
</evidence>
<dbReference type="CDD" id="cd08422">
    <property type="entry name" value="PBP2_CrgA_like"/>
    <property type="match status" value="1"/>
</dbReference>
<dbReference type="Proteomes" id="UP001193680">
    <property type="component" value="Unassembled WGS sequence"/>
</dbReference>
<dbReference type="PANTHER" id="PTHR30537:SF5">
    <property type="entry name" value="HTH-TYPE TRANSCRIPTIONAL ACTIVATOR TTDR-RELATED"/>
    <property type="match status" value="1"/>
</dbReference>
<evidence type="ECO:0000256" key="3">
    <source>
        <dbReference type="ARBA" id="ARBA00023125"/>
    </source>
</evidence>
<dbReference type="Pfam" id="PF00126">
    <property type="entry name" value="HTH_1"/>
    <property type="match status" value="1"/>
</dbReference>
<keyword evidence="2" id="KW-0805">Transcription regulation</keyword>
<organism evidence="6 7">
    <name type="scientific">Thiomicrorhabdus heinhorstiae</name>
    <dbReference type="NCBI Taxonomy" id="2748010"/>
    <lineage>
        <taxon>Bacteria</taxon>
        <taxon>Pseudomonadati</taxon>
        <taxon>Pseudomonadota</taxon>
        <taxon>Gammaproteobacteria</taxon>
        <taxon>Thiotrichales</taxon>
        <taxon>Piscirickettsiaceae</taxon>
        <taxon>Thiomicrorhabdus</taxon>
    </lineage>
</organism>
<feature type="domain" description="HTH lysR-type" evidence="5">
    <location>
        <begin position="9"/>
        <end position="60"/>
    </location>
</feature>
<evidence type="ECO:0000259" key="5">
    <source>
        <dbReference type="PROSITE" id="PS50931"/>
    </source>
</evidence>
<dbReference type="InterPro" id="IPR036390">
    <property type="entry name" value="WH_DNA-bd_sf"/>
</dbReference>
<dbReference type="Gene3D" id="3.40.190.290">
    <property type="match status" value="1"/>
</dbReference>
<dbReference type="InterPro" id="IPR000847">
    <property type="entry name" value="LysR_HTH_N"/>
</dbReference>
<dbReference type="Pfam" id="PF03466">
    <property type="entry name" value="LysR_substrate"/>
    <property type="match status" value="1"/>
</dbReference>
<dbReference type="SUPFAM" id="SSF53850">
    <property type="entry name" value="Periplasmic binding protein-like II"/>
    <property type="match status" value="1"/>
</dbReference>
<keyword evidence="4" id="KW-0804">Transcription</keyword>
<dbReference type="PROSITE" id="PS50931">
    <property type="entry name" value="HTH_LYSR"/>
    <property type="match status" value="1"/>
</dbReference>
<gene>
    <name evidence="6" type="ORF">H8792_011540</name>
</gene>
<name>A0ABS0BYV7_9GAMM</name>